<sequence length="346" mass="36355">MATGSPMAFSSSAVVALLLLLIAPPTDGATALFGGCEGACVENATQTCDEIVLTNDFSTDGCCFSLAENMDGGCLITVQGDGGFCFRTERKTYCSVADEIGEFFCVAGTQLTYEMDTSSTATTNSSNCPESDFDIETTSETEILPTQTMTLTTGASTWTNQDTTDWVAVTVAHTQEFFMEYPELGFTDVLTDIQVYPVGGATFDNVTAEATLIYYQFVSYRVSSDHSNATHLVNATGADMLDIAFSTPAGSESYLAKLQASGNPTLATITDVSDYGPFSPPTTVDGDQPGGAGRPDVTTHESQKTDAPEEEGPPAVVALQASSAGMWGLTLSGFASLGLFSLLATW</sequence>
<evidence type="ECO:0000313" key="4">
    <source>
        <dbReference type="Proteomes" id="UP001153069"/>
    </source>
</evidence>
<feature type="signal peptide" evidence="2">
    <location>
        <begin position="1"/>
        <end position="28"/>
    </location>
</feature>
<feature type="chain" id="PRO_5040445034" evidence="2">
    <location>
        <begin position="29"/>
        <end position="346"/>
    </location>
</feature>
<keyword evidence="4" id="KW-1185">Reference proteome</keyword>
<evidence type="ECO:0000313" key="3">
    <source>
        <dbReference type="EMBL" id="CAB9527668.1"/>
    </source>
</evidence>
<comment type="caution">
    <text evidence="3">The sequence shown here is derived from an EMBL/GenBank/DDBJ whole genome shotgun (WGS) entry which is preliminary data.</text>
</comment>
<evidence type="ECO:0000256" key="2">
    <source>
        <dbReference type="SAM" id="SignalP"/>
    </source>
</evidence>
<accession>A0A9N8HYP4</accession>
<gene>
    <name evidence="3" type="ORF">SEMRO_2042_G312280.1</name>
</gene>
<reference evidence="3" key="1">
    <citation type="submission" date="2020-06" db="EMBL/GenBank/DDBJ databases">
        <authorList>
            <consortium name="Plant Systems Biology data submission"/>
        </authorList>
    </citation>
    <scope>NUCLEOTIDE SEQUENCE</scope>
    <source>
        <strain evidence="3">D6</strain>
    </source>
</reference>
<keyword evidence="2" id="KW-0732">Signal</keyword>
<protein>
    <submittedName>
        <fullName evidence="3">Uncharacterized protein</fullName>
    </submittedName>
</protein>
<name>A0A9N8HYP4_9STRA</name>
<dbReference type="EMBL" id="CAICTM010002040">
    <property type="protein sequence ID" value="CAB9527668.1"/>
    <property type="molecule type" value="Genomic_DNA"/>
</dbReference>
<dbReference type="Proteomes" id="UP001153069">
    <property type="component" value="Unassembled WGS sequence"/>
</dbReference>
<dbReference type="AlphaFoldDB" id="A0A9N8HYP4"/>
<feature type="region of interest" description="Disordered" evidence="1">
    <location>
        <begin position="277"/>
        <end position="313"/>
    </location>
</feature>
<feature type="compositionally biased region" description="Basic and acidic residues" evidence="1">
    <location>
        <begin position="297"/>
        <end position="307"/>
    </location>
</feature>
<organism evidence="3 4">
    <name type="scientific">Seminavis robusta</name>
    <dbReference type="NCBI Taxonomy" id="568900"/>
    <lineage>
        <taxon>Eukaryota</taxon>
        <taxon>Sar</taxon>
        <taxon>Stramenopiles</taxon>
        <taxon>Ochrophyta</taxon>
        <taxon>Bacillariophyta</taxon>
        <taxon>Bacillariophyceae</taxon>
        <taxon>Bacillariophycidae</taxon>
        <taxon>Naviculales</taxon>
        <taxon>Naviculaceae</taxon>
        <taxon>Seminavis</taxon>
    </lineage>
</organism>
<proteinExistence type="predicted"/>
<evidence type="ECO:0000256" key="1">
    <source>
        <dbReference type="SAM" id="MobiDB-lite"/>
    </source>
</evidence>